<feature type="compositionally biased region" description="Basic and acidic residues" evidence="1">
    <location>
        <begin position="76"/>
        <end position="91"/>
    </location>
</feature>
<dbReference type="EMBL" id="CACRXK020007418">
    <property type="protein sequence ID" value="CAB4012192.1"/>
    <property type="molecule type" value="Genomic_DNA"/>
</dbReference>
<feature type="region of interest" description="Disordered" evidence="1">
    <location>
        <begin position="76"/>
        <end position="100"/>
    </location>
</feature>
<reference evidence="2" key="1">
    <citation type="submission" date="2020-04" db="EMBL/GenBank/DDBJ databases">
        <authorList>
            <person name="Alioto T."/>
            <person name="Alioto T."/>
            <person name="Gomez Garrido J."/>
        </authorList>
    </citation>
    <scope>NUCLEOTIDE SEQUENCE</scope>
    <source>
        <strain evidence="2">A484AB</strain>
    </source>
</reference>
<evidence type="ECO:0000256" key="1">
    <source>
        <dbReference type="SAM" id="MobiDB-lite"/>
    </source>
</evidence>
<name>A0A6S7J419_PARCT</name>
<accession>A0A6S7J419</accession>
<sequence>METAKLIVAFGTCMDAVIYVKNGKIWTSVRKSTKKWVESDDYRKWRENHDSGEVECDRAMKLDCIGHVQKRMDTHLRDLRKREKKLKDGKSVKGSKQLTS</sequence>
<proteinExistence type="predicted"/>
<evidence type="ECO:0000313" key="2">
    <source>
        <dbReference type="EMBL" id="CAB4012192.1"/>
    </source>
</evidence>
<organism evidence="2 3">
    <name type="scientific">Paramuricea clavata</name>
    <name type="common">Red gorgonian</name>
    <name type="synonym">Violescent sea-whip</name>
    <dbReference type="NCBI Taxonomy" id="317549"/>
    <lineage>
        <taxon>Eukaryota</taxon>
        <taxon>Metazoa</taxon>
        <taxon>Cnidaria</taxon>
        <taxon>Anthozoa</taxon>
        <taxon>Octocorallia</taxon>
        <taxon>Malacalcyonacea</taxon>
        <taxon>Plexauridae</taxon>
        <taxon>Paramuricea</taxon>
    </lineage>
</organism>
<gene>
    <name evidence="2" type="ORF">PACLA_8A044033</name>
</gene>
<dbReference type="AlphaFoldDB" id="A0A6S7J419"/>
<protein>
    <submittedName>
        <fullName evidence="2">Uncharacterized protein</fullName>
    </submittedName>
</protein>
<comment type="caution">
    <text evidence="2">The sequence shown here is derived from an EMBL/GenBank/DDBJ whole genome shotgun (WGS) entry which is preliminary data.</text>
</comment>
<dbReference type="Proteomes" id="UP001152795">
    <property type="component" value="Unassembled WGS sequence"/>
</dbReference>
<keyword evidence="3" id="KW-1185">Reference proteome</keyword>
<evidence type="ECO:0000313" key="3">
    <source>
        <dbReference type="Proteomes" id="UP001152795"/>
    </source>
</evidence>